<sequence length="295" mass="31089">MIGSIAPVLIPTFLLPLAGYLWSRSPVPFETAFVTRIVVYIGSPCLIFGTLAAADIPREAFLDMAGASVLAHFSFAALGAAVIWASRMHVRTYLAPFTLANGGNLGLPVCLFAFGQEGLALGISYFVIQSVLMFTFGVWLMSGQASLKPLLKMPMLYAAAAGIGVTVLEVEVPRWIMNTATLTGGMVIPLMLITLGVSLGRLNPKGLGRSLWLSLVKLAIGIGAGFLLADIFGMTGAARGVLILQCAMPAAVYTYLFTEHYGGRSEEVAGVVFVSTLLVVLALPPLVGYVLTTAS</sequence>
<dbReference type="GO" id="GO:0005886">
    <property type="term" value="C:plasma membrane"/>
    <property type="evidence" value="ECO:0007669"/>
    <property type="project" value="UniProtKB-SubCell"/>
</dbReference>
<feature type="transmembrane region" description="Helical" evidence="8">
    <location>
        <begin position="153"/>
        <end position="170"/>
    </location>
</feature>
<evidence type="ECO:0000256" key="5">
    <source>
        <dbReference type="ARBA" id="ARBA00022692"/>
    </source>
</evidence>
<dbReference type="PANTHER" id="PTHR36838:SF1">
    <property type="entry name" value="SLR1864 PROTEIN"/>
    <property type="match status" value="1"/>
</dbReference>
<keyword evidence="10" id="KW-1185">Reference proteome</keyword>
<feature type="transmembrane region" description="Helical" evidence="8">
    <location>
        <begin position="66"/>
        <end position="86"/>
    </location>
</feature>
<evidence type="ECO:0000256" key="1">
    <source>
        <dbReference type="ARBA" id="ARBA00004651"/>
    </source>
</evidence>
<dbReference type="InterPro" id="IPR038770">
    <property type="entry name" value="Na+/solute_symporter_sf"/>
</dbReference>
<keyword evidence="5 8" id="KW-0812">Transmembrane</keyword>
<dbReference type="AlphaFoldDB" id="A0A9J6PBB0"/>
<dbReference type="EMBL" id="JAMZFT010000001">
    <property type="protein sequence ID" value="MCP1334803.1"/>
    <property type="molecule type" value="Genomic_DNA"/>
</dbReference>
<evidence type="ECO:0000256" key="4">
    <source>
        <dbReference type="ARBA" id="ARBA00022475"/>
    </source>
</evidence>
<dbReference type="PANTHER" id="PTHR36838">
    <property type="entry name" value="AUXIN EFFLUX CARRIER FAMILY PROTEIN"/>
    <property type="match status" value="1"/>
</dbReference>
<feature type="transmembrane region" description="Helical" evidence="8">
    <location>
        <begin position="34"/>
        <end position="54"/>
    </location>
</feature>
<gene>
    <name evidence="9" type="ORF">NJQ99_00090</name>
</gene>
<feature type="transmembrane region" description="Helical" evidence="8">
    <location>
        <begin position="237"/>
        <end position="256"/>
    </location>
</feature>
<keyword evidence="3" id="KW-0813">Transport</keyword>
<dbReference type="Pfam" id="PF03547">
    <property type="entry name" value="Mem_trans"/>
    <property type="match status" value="1"/>
</dbReference>
<feature type="transmembrane region" description="Helical" evidence="8">
    <location>
        <begin position="268"/>
        <end position="291"/>
    </location>
</feature>
<evidence type="ECO:0000256" key="2">
    <source>
        <dbReference type="ARBA" id="ARBA00010145"/>
    </source>
</evidence>
<name>A0A9J6PBB0_9PROT</name>
<evidence type="ECO:0000256" key="6">
    <source>
        <dbReference type="ARBA" id="ARBA00022989"/>
    </source>
</evidence>
<reference evidence="9" key="1">
    <citation type="submission" date="2022-06" db="EMBL/GenBank/DDBJ databases">
        <title>Isolation and Genomics of Futiania mangrovii gen. nov., sp. nov., a Rare and Metabolically-versatile member in the Class Alphaproteobacteria.</title>
        <authorList>
            <person name="Liu L."/>
            <person name="Huang W.-C."/>
            <person name="Pan J."/>
            <person name="Li J."/>
            <person name="Huang Y."/>
            <person name="Du H."/>
            <person name="Liu Y."/>
            <person name="Li M."/>
        </authorList>
    </citation>
    <scope>NUCLEOTIDE SEQUENCE</scope>
    <source>
        <strain evidence="9">FT118</strain>
    </source>
</reference>
<feature type="transmembrane region" description="Helical" evidence="8">
    <location>
        <begin position="120"/>
        <end position="141"/>
    </location>
</feature>
<organism evidence="9 10">
    <name type="scientific">Futiania mangrovi</name>
    <dbReference type="NCBI Taxonomy" id="2959716"/>
    <lineage>
        <taxon>Bacteria</taxon>
        <taxon>Pseudomonadati</taxon>
        <taxon>Pseudomonadota</taxon>
        <taxon>Alphaproteobacteria</taxon>
        <taxon>Futianiales</taxon>
        <taxon>Futianiaceae</taxon>
        <taxon>Futiania</taxon>
    </lineage>
</organism>
<evidence type="ECO:0000313" key="10">
    <source>
        <dbReference type="Proteomes" id="UP001055804"/>
    </source>
</evidence>
<dbReference type="Gene3D" id="1.20.1530.20">
    <property type="match status" value="1"/>
</dbReference>
<keyword evidence="7 8" id="KW-0472">Membrane</keyword>
<comment type="similarity">
    <text evidence="2">Belongs to the auxin efflux carrier (TC 2.A.69) family.</text>
</comment>
<feature type="transmembrane region" description="Helical" evidence="8">
    <location>
        <begin position="6"/>
        <end position="22"/>
    </location>
</feature>
<evidence type="ECO:0000256" key="8">
    <source>
        <dbReference type="SAM" id="Phobius"/>
    </source>
</evidence>
<feature type="transmembrane region" description="Helical" evidence="8">
    <location>
        <begin position="93"/>
        <end position="114"/>
    </location>
</feature>
<evidence type="ECO:0000256" key="7">
    <source>
        <dbReference type="ARBA" id="ARBA00023136"/>
    </source>
</evidence>
<dbReference type="RefSeq" id="WP_269330771.1">
    <property type="nucleotide sequence ID" value="NZ_JAMZFT010000001.1"/>
</dbReference>
<accession>A0A9J6PBB0</accession>
<keyword evidence="6 8" id="KW-1133">Transmembrane helix</keyword>
<protein>
    <submittedName>
        <fullName evidence="9">AEC family transporter</fullName>
    </submittedName>
</protein>
<evidence type="ECO:0000313" key="9">
    <source>
        <dbReference type="EMBL" id="MCP1334803.1"/>
    </source>
</evidence>
<feature type="transmembrane region" description="Helical" evidence="8">
    <location>
        <begin position="211"/>
        <end position="231"/>
    </location>
</feature>
<feature type="transmembrane region" description="Helical" evidence="8">
    <location>
        <begin position="176"/>
        <end position="199"/>
    </location>
</feature>
<dbReference type="InterPro" id="IPR004776">
    <property type="entry name" value="Mem_transp_PIN-like"/>
</dbReference>
<comment type="subcellular location">
    <subcellularLocation>
        <location evidence="1">Cell membrane</location>
        <topology evidence="1">Multi-pass membrane protein</topology>
    </subcellularLocation>
</comment>
<dbReference type="GO" id="GO:0055085">
    <property type="term" value="P:transmembrane transport"/>
    <property type="evidence" value="ECO:0007669"/>
    <property type="project" value="InterPro"/>
</dbReference>
<keyword evidence="4" id="KW-1003">Cell membrane</keyword>
<dbReference type="Proteomes" id="UP001055804">
    <property type="component" value="Unassembled WGS sequence"/>
</dbReference>
<proteinExistence type="inferred from homology"/>
<comment type="caution">
    <text evidence="9">The sequence shown here is derived from an EMBL/GenBank/DDBJ whole genome shotgun (WGS) entry which is preliminary data.</text>
</comment>
<evidence type="ECO:0000256" key="3">
    <source>
        <dbReference type="ARBA" id="ARBA00022448"/>
    </source>
</evidence>